<sequence length="78" mass="9147">MWSSKWVDSRRHRDNPRVQVPTSTGSLFFVLLHLYIQVQGQIQTSFRFSCIRPPNIGTNFAPFNHQSMSYSRYKVIAD</sequence>
<accession>A0AAU9P879</accession>
<evidence type="ECO:0000313" key="2">
    <source>
        <dbReference type="Proteomes" id="UP001157418"/>
    </source>
</evidence>
<evidence type="ECO:0000313" key="1">
    <source>
        <dbReference type="EMBL" id="CAH1446223.1"/>
    </source>
</evidence>
<organism evidence="1 2">
    <name type="scientific">Lactuca virosa</name>
    <dbReference type="NCBI Taxonomy" id="75947"/>
    <lineage>
        <taxon>Eukaryota</taxon>
        <taxon>Viridiplantae</taxon>
        <taxon>Streptophyta</taxon>
        <taxon>Embryophyta</taxon>
        <taxon>Tracheophyta</taxon>
        <taxon>Spermatophyta</taxon>
        <taxon>Magnoliopsida</taxon>
        <taxon>eudicotyledons</taxon>
        <taxon>Gunneridae</taxon>
        <taxon>Pentapetalae</taxon>
        <taxon>asterids</taxon>
        <taxon>campanulids</taxon>
        <taxon>Asterales</taxon>
        <taxon>Asteraceae</taxon>
        <taxon>Cichorioideae</taxon>
        <taxon>Cichorieae</taxon>
        <taxon>Lactucinae</taxon>
        <taxon>Lactuca</taxon>
    </lineage>
</organism>
<reference evidence="1 2" key="1">
    <citation type="submission" date="2022-01" db="EMBL/GenBank/DDBJ databases">
        <authorList>
            <person name="Xiong W."/>
            <person name="Schranz E."/>
        </authorList>
    </citation>
    <scope>NUCLEOTIDE SEQUENCE [LARGE SCALE GENOMIC DNA]</scope>
</reference>
<name>A0AAU9P879_9ASTR</name>
<gene>
    <name evidence="1" type="ORF">LVIROSA_LOCUS31935</name>
</gene>
<dbReference type="AlphaFoldDB" id="A0AAU9P879"/>
<proteinExistence type="predicted"/>
<keyword evidence="2" id="KW-1185">Reference proteome</keyword>
<dbReference type="EMBL" id="CAKMRJ010005523">
    <property type="protein sequence ID" value="CAH1446223.1"/>
    <property type="molecule type" value="Genomic_DNA"/>
</dbReference>
<protein>
    <submittedName>
        <fullName evidence="1">Uncharacterized protein</fullName>
    </submittedName>
</protein>
<dbReference type="Proteomes" id="UP001157418">
    <property type="component" value="Unassembled WGS sequence"/>
</dbReference>
<comment type="caution">
    <text evidence="1">The sequence shown here is derived from an EMBL/GenBank/DDBJ whole genome shotgun (WGS) entry which is preliminary data.</text>
</comment>